<dbReference type="AlphaFoldDB" id="A0A914L2T1"/>
<dbReference type="GO" id="GO:0005765">
    <property type="term" value="C:lysosomal membrane"/>
    <property type="evidence" value="ECO:0007669"/>
    <property type="project" value="TreeGrafter"/>
</dbReference>
<dbReference type="GO" id="GO:0042144">
    <property type="term" value="P:vacuole fusion, non-autophagic"/>
    <property type="evidence" value="ECO:0007669"/>
    <property type="project" value="TreeGrafter"/>
</dbReference>
<evidence type="ECO:0000313" key="2">
    <source>
        <dbReference type="Proteomes" id="UP000887563"/>
    </source>
</evidence>
<dbReference type="PANTHER" id="PTHR12811:SF0">
    <property type="entry name" value="VACUOLAR PROTEIN SORTING-ASSOCIATED PROTEIN 16 HOMOLOG"/>
    <property type="match status" value="1"/>
</dbReference>
<organism evidence="2 3">
    <name type="scientific">Meloidogyne incognita</name>
    <name type="common">Southern root-knot nematode worm</name>
    <name type="synonym">Oxyuris incognita</name>
    <dbReference type="NCBI Taxonomy" id="6306"/>
    <lineage>
        <taxon>Eukaryota</taxon>
        <taxon>Metazoa</taxon>
        <taxon>Ecdysozoa</taxon>
        <taxon>Nematoda</taxon>
        <taxon>Chromadorea</taxon>
        <taxon>Rhabditida</taxon>
        <taxon>Tylenchina</taxon>
        <taxon>Tylenchomorpha</taxon>
        <taxon>Tylenchoidea</taxon>
        <taxon>Meloidogynidae</taxon>
        <taxon>Meloidogyninae</taxon>
        <taxon>Meloidogyne</taxon>
        <taxon>Meloidogyne incognita group</taxon>
    </lineage>
</organism>
<proteinExistence type="predicted"/>
<dbReference type="Proteomes" id="UP000887563">
    <property type="component" value="Unplaced"/>
</dbReference>
<dbReference type="WBParaSite" id="Minc3s00242g08398">
    <property type="protein sequence ID" value="Minc3s00242g08398"/>
    <property type="gene ID" value="Minc3s00242g08398"/>
</dbReference>
<dbReference type="InterPro" id="IPR006926">
    <property type="entry name" value="Vps16_N"/>
</dbReference>
<keyword evidence="2" id="KW-1185">Reference proteome</keyword>
<feature type="domain" description="Vps16 N-terminal" evidence="1">
    <location>
        <begin position="26"/>
        <end position="258"/>
    </location>
</feature>
<dbReference type="GO" id="GO:0005768">
    <property type="term" value="C:endosome"/>
    <property type="evidence" value="ECO:0007669"/>
    <property type="project" value="TreeGrafter"/>
</dbReference>
<dbReference type="GO" id="GO:0016197">
    <property type="term" value="P:endosomal transport"/>
    <property type="evidence" value="ECO:0007669"/>
    <property type="project" value="TreeGrafter"/>
</dbReference>
<dbReference type="InterPro" id="IPR016534">
    <property type="entry name" value="VPS16"/>
</dbReference>
<dbReference type="PANTHER" id="PTHR12811">
    <property type="entry name" value="VACUOLAR PROTEIN SORTING VPS16"/>
    <property type="match status" value="1"/>
</dbReference>
<protein>
    <submittedName>
        <fullName evidence="3">Vps16 N-terminal domain-containing protein</fullName>
    </submittedName>
</protein>
<dbReference type="Pfam" id="PF04841">
    <property type="entry name" value="Vps16_N"/>
    <property type="match status" value="1"/>
</dbReference>
<sequence>MTGLPSIQNLCLYDNLNLPLFPKRSDEQILFACCPFAGPIAISIPSKSPNSSTIGIYMQNGAQIASINASNALYLFWTKCLKLIVINNVGRVLLYDALGKLLKTSTMGEETLSVGLSEAKIFSYSNETGLIIINKSGHFFVVNSVTTPLLWRILSDSKNLTCWTVITSCIKPTRVLLCSKNSFLIGEQETCSFQPCNFPWAKTEGQYIKMELDNDQCQLLLLHDSKIMQLIDVEVDDFQCLKQINLEFNGEIGQIFWLNSFIF</sequence>
<evidence type="ECO:0000259" key="1">
    <source>
        <dbReference type="Pfam" id="PF04841"/>
    </source>
</evidence>
<evidence type="ECO:0000313" key="3">
    <source>
        <dbReference type="WBParaSite" id="Minc3s00242g08398"/>
    </source>
</evidence>
<dbReference type="GO" id="GO:0003779">
    <property type="term" value="F:actin binding"/>
    <property type="evidence" value="ECO:0007669"/>
    <property type="project" value="TreeGrafter"/>
</dbReference>
<name>A0A914L2T1_MELIC</name>
<accession>A0A914L2T1</accession>
<dbReference type="GO" id="GO:0030897">
    <property type="term" value="C:HOPS complex"/>
    <property type="evidence" value="ECO:0007669"/>
    <property type="project" value="TreeGrafter"/>
</dbReference>
<dbReference type="GO" id="GO:0006886">
    <property type="term" value="P:intracellular protein transport"/>
    <property type="evidence" value="ECO:0007669"/>
    <property type="project" value="InterPro"/>
</dbReference>
<reference evidence="3" key="1">
    <citation type="submission" date="2022-11" db="UniProtKB">
        <authorList>
            <consortium name="WormBaseParasite"/>
        </authorList>
    </citation>
    <scope>IDENTIFICATION</scope>
</reference>